<sequence length="100" mass="11149">MGTINRHIARPAYRSGVKGAANGKPGRFRPDPFVKLDTQKYAYPNGYQHLHGHARITDVGIGFRILAFHSVNQEKRFSFLSDGALGLYAAFNGSSQRRFP</sequence>
<reference evidence="2" key="1">
    <citation type="submission" date="2013-09" db="EMBL/GenBank/DDBJ databases">
        <title>Corchorus olitorius genome sequencing.</title>
        <authorList>
            <person name="Alam M."/>
            <person name="Haque M.S."/>
            <person name="Islam M.S."/>
            <person name="Emdad E.M."/>
            <person name="Islam M.M."/>
            <person name="Ahmed B."/>
            <person name="Halim A."/>
            <person name="Hossen Q.M.M."/>
            <person name="Hossain M.Z."/>
            <person name="Ahmed R."/>
            <person name="Khan M.M."/>
            <person name="Islam R."/>
            <person name="Rashid M.M."/>
            <person name="Khan S.A."/>
            <person name="Rahman M.S."/>
            <person name="Alam M."/>
            <person name="Yahiya A.S."/>
            <person name="Khan M.S."/>
            <person name="Azam M.S."/>
            <person name="Haque T."/>
            <person name="Lashkar M.Z.H."/>
            <person name="Akhand A.I."/>
            <person name="Morshed G."/>
            <person name="Roy S."/>
            <person name="Uddin K.S."/>
            <person name="Rabeya T."/>
            <person name="Hossain A.S."/>
            <person name="Chowdhury A."/>
            <person name="Snigdha A.R."/>
            <person name="Mortoza M.S."/>
            <person name="Matin S.A."/>
            <person name="Hoque S.M.E."/>
            <person name="Islam M.K."/>
            <person name="Roy D.K."/>
            <person name="Haider R."/>
            <person name="Moosa M.M."/>
            <person name="Elias S.M."/>
            <person name="Hasan A.M."/>
            <person name="Jahan S."/>
            <person name="Shafiuddin M."/>
            <person name="Mahmood N."/>
            <person name="Shommy N.S."/>
        </authorList>
    </citation>
    <scope>NUCLEOTIDE SEQUENCE [LARGE SCALE GENOMIC DNA]</scope>
    <source>
        <strain evidence="2">cv. O-4</strain>
    </source>
</reference>
<evidence type="ECO:0000313" key="1">
    <source>
        <dbReference type="EMBL" id="OMP13088.1"/>
    </source>
</evidence>
<gene>
    <name evidence="1" type="ORF">COLO4_02304</name>
</gene>
<keyword evidence="2" id="KW-1185">Reference proteome</keyword>
<name>A0A1R3L1C6_9ROSI</name>
<comment type="caution">
    <text evidence="1">The sequence shown here is derived from an EMBL/GenBank/DDBJ whole genome shotgun (WGS) entry which is preliminary data.</text>
</comment>
<organism evidence="1 2">
    <name type="scientific">Corchorus olitorius</name>
    <dbReference type="NCBI Taxonomy" id="93759"/>
    <lineage>
        <taxon>Eukaryota</taxon>
        <taxon>Viridiplantae</taxon>
        <taxon>Streptophyta</taxon>
        <taxon>Embryophyta</taxon>
        <taxon>Tracheophyta</taxon>
        <taxon>Spermatophyta</taxon>
        <taxon>Magnoliopsida</taxon>
        <taxon>eudicotyledons</taxon>
        <taxon>Gunneridae</taxon>
        <taxon>Pentapetalae</taxon>
        <taxon>rosids</taxon>
        <taxon>malvids</taxon>
        <taxon>Malvales</taxon>
        <taxon>Malvaceae</taxon>
        <taxon>Grewioideae</taxon>
        <taxon>Apeibeae</taxon>
        <taxon>Corchorus</taxon>
    </lineage>
</organism>
<proteinExistence type="predicted"/>
<dbReference type="EMBL" id="AWUE01005187">
    <property type="protein sequence ID" value="OMP13088.1"/>
    <property type="molecule type" value="Genomic_DNA"/>
</dbReference>
<protein>
    <submittedName>
        <fullName evidence="1">Uncharacterized protein</fullName>
    </submittedName>
</protein>
<accession>A0A1R3L1C6</accession>
<dbReference type="AlphaFoldDB" id="A0A1R3L1C6"/>
<dbReference type="Proteomes" id="UP000187203">
    <property type="component" value="Unassembled WGS sequence"/>
</dbReference>
<evidence type="ECO:0000313" key="2">
    <source>
        <dbReference type="Proteomes" id="UP000187203"/>
    </source>
</evidence>